<evidence type="ECO:0000256" key="4">
    <source>
        <dbReference type="ARBA" id="ARBA00022777"/>
    </source>
</evidence>
<dbReference type="EMBL" id="UINC01170789">
    <property type="protein sequence ID" value="SVD75008.1"/>
    <property type="molecule type" value="Genomic_DNA"/>
</dbReference>
<dbReference type="GO" id="GO:0005524">
    <property type="term" value="F:ATP binding"/>
    <property type="evidence" value="ECO:0007669"/>
    <property type="project" value="UniProtKB-KW"/>
</dbReference>
<proteinExistence type="predicted"/>
<dbReference type="AlphaFoldDB" id="A0A382XXJ8"/>
<dbReference type="InterPro" id="IPR000719">
    <property type="entry name" value="Prot_kinase_dom"/>
</dbReference>
<keyword evidence="3" id="KW-0547">Nucleotide-binding</keyword>
<dbReference type="PANTHER" id="PTHR24345">
    <property type="entry name" value="SERINE/THREONINE-PROTEIN KINASE PLK"/>
    <property type="match status" value="1"/>
</dbReference>
<feature type="non-terminal residue" evidence="7">
    <location>
        <position position="1"/>
    </location>
</feature>
<evidence type="ECO:0000313" key="7">
    <source>
        <dbReference type="EMBL" id="SVD75008.1"/>
    </source>
</evidence>
<dbReference type="Pfam" id="PF00069">
    <property type="entry name" value="Pkinase"/>
    <property type="match status" value="1"/>
</dbReference>
<evidence type="ECO:0000256" key="3">
    <source>
        <dbReference type="ARBA" id="ARBA00022741"/>
    </source>
</evidence>
<organism evidence="7">
    <name type="scientific">marine metagenome</name>
    <dbReference type="NCBI Taxonomy" id="408172"/>
    <lineage>
        <taxon>unclassified sequences</taxon>
        <taxon>metagenomes</taxon>
        <taxon>ecological metagenomes</taxon>
    </lineage>
</organism>
<evidence type="ECO:0000259" key="6">
    <source>
        <dbReference type="PROSITE" id="PS50011"/>
    </source>
</evidence>
<dbReference type="SUPFAM" id="SSF56112">
    <property type="entry name" value="Protein kinase-like (PK-like)"/>
    <property type="match status" value="1"/>
</dbReference>
<dbReference type="PANTHER" id="PTHR24345:SF0">
    <property type="entry name" value="CELL CYCLE SERINE_THREONINE-PROTEIN KINASE CDC5_MSD2"/>
    <property type="match status" value="1"/>
</dbReference>
<keyword evidence="5" id="KW-0067">ATP-binding</keyword>
<dbReference type="Gene3D" id="1.10.510.10">
    <property type="entry name" value="Transferase(Phosphotransferase) domain 1"/>
    <property type="match status" value="1"/>
</dbReference>
<dbReference type="PROSITE" id="PS50011">
    <property type="entry name" value="PROTEIN_KINASE_DOM"/>
    <property type="match status" value="1"/>
</dbReference>
<evidence type="ECO:0000256" key="2">
    <source>
        <dbReference type="ARBA" id="ARBA00022679"/>
    </source>
</evidence>
<dbReference type="Gene3D" id="3.30.200.20">
    <property type="entry name" value="Phosphorylase Kinase, domain 1"/>
    <property type="match status" value="1"/>
</dbReference>
<evidence type="ECO:0000256" key="1">
    <source>
        <dbReference type="ARBA" id="ARBA00022527"/>
    </source>
</evidence>
<dbReference type="GO" id="GO:0005634">
    <property type="term" value="C:nucleus"/>
    <property type="evidence" value="ECO:0007669"/>
    <property type="project" value="TreeGrafter"/>
</dbReference>
<evidence type="ECO:0000256" key="5">
    <source>
        <dbReference type="ARBA" id="ARBA00022840"/>
    </source>
</evidence>
<feature type="domain" description="Protein kinase" evidence="6">
    <location>
        <begin position="13"/>
        <end position="171"/>
    </location>
</feature>
<dbReference type="SMART" id="SM00220">
    <property type="entry name" value="S_TKc"/>
    <property type="match status" value="1"/>
</dbReference>
<dbReference type="InterPro" id="IPR011009">
    <property type="entry name" value="Kinase-like_dom_sf"/>
</dbReference>
<feature type="non-terminal residue" evidence="7">
    <location>
        <position position="171"/>
    </location>
</feature>
<keyword evidence="2" id="KW-0808">Transferase</keyword>
<reference evidence="7" key="1">
    <citation type="submission" date="2018-05" db="EMBL/GenBank/DDBJ databases">
        <authorList>
            <person name="Lanie J.A."/>
            <person name="Ng W.-L."/>
            <person name="Kazmierczak K.M."/>
            <person name="Andrzejewski T.M."/>
            <person name="Davidsen T.M."/>
            <person name="Wayne K.J."/>
            <person name="Tettelin H."/>
            <person name="Glass J.I."/>
            <person name="Rusch D."/>
            <person name="Podicherti R."/>
            <person name="Tsui H.-C.T."/>
            <person name="Winkler M.E."/>
        </authorList>
    </citation>
    <scope>NUCLEOTIDE SEQUENCE</scope>
</reference>
<name>A0A382XXJ8_9ZZZZ</name>
<gene>
    <name evidence="7" type="ORF">METZ01_LOCUS427862</name>
</gene>
<keyword evidence="4" id="KW-0418">Kinase</keyword>
<sequence length="171" mass="20054">VTVLNIDTRVDHFRIVRHLDGGLLADTYEVFEEESKETFALKVLKREFVDEVDFSDRFHRECQVISQLENDAVVSLDRFDVTKWKHWLCYKYFEGFEIEGSTIRNLRDYLRVHPTGLQEEETVFLVGQTLQALKQAHGIGLLHRNLKPSNLMLRRGEEDRLEVKIADFAMA</sequence>
<protein>
    <recommendedName>
        <fullName evidence="6">Protein kinase domain-containing protein</fullName>
    </recommendedName>
</protein>
<accession>A0A382XXJ8</accession>
<keyword evidence="1" id="KW-0723">Serine/threonine-protein kinase</keyword>
<dbReference type="GO" id="GO:0004674">
    <property type="term" value="F:protein serine/threonine kinase activity"/>
    <property type="evidence" value="ECO:0007669"/>
    <property type="project" value="UniProtKB-KW"/>
</dbReference>